<reference evidence="2 3" key="1">
    <citation type="submission" date="2018-07" db="EMBL/GenBank/DDBJ databases">
        <title>Draft Genome Sequence of Pseudomonas fluorescens AHK-1 associated with canker disease of kiwifruit.</title>
        <authorList>
            <person name="Wu Z."/>
        </authorList>
    </citation>
    <scope>NUCLEOTIDE SEQUENCE [LARGE SCALE GENOMIC DNA]</scope>
    <source>
        <strain evidence="2 3">AHK-1</strain>
    </source>
</reference>
<dbReference type="InterPro" id="IPR011051">
    <property type="entry name" value="RmlC_Cupin_sf"/>
</dbReference>
<dbReference type="InterPro" id="IPR013096">
    <property type="entry name" value="Cupin_2"/>
</dbReference>
<dbReference type="EMBL" id="QRBA01000025">
    <property type="protein sequence ID" value="RDS87395.1"/>
    <property type="molecule type" value="Genomic_DNA"/>
</dbReference>
<dbReference type="SUPFAM" id="SSF51182">
    <property type="entry name" value="RmlC-like cupins"/>
    <property type="match status" value="1"/>
</dbReference>
<dbReference type="InterPro" id="IPR047142">
    <property type="entry name" value="OryJ/VirC-like"/>
</dbReference>
<evidence type="ECO:0000313" key="3">
    <source>
        <dbReference type="Proteomes" id="UP000255541"/>
    </source>
</evidence>
<dbReference type="RefSeq" id="WP_115488854.1">
    <property type="nucleotide sequence ID" value="NZ_QRBA01000025.1"/>
</dbReference>
<protein>
    <submittedName>
        <fullName evidence="2">Cupin domain-containing protein</fullName>
    </submittedName>
</protein>
<dbReference type="Pfam" id="PF07883">
    <property type="entry name" value="Cupin_2"/>
    <property type="match status" value="1"/>
</dbReference>
<gene>
    <name evidence="2" type="ORF">DL347_29850</name>
</gene>
<name>A0A7Z6QLC6_PSEFL</name>
<evidence type="ECO:0000313" key="2">
    <source>
        <dbReference type="EMBL" id="RDS87395.1"/>
    </source>
</evidence>
<organism evidence="2 3">
    <name type="scientific">Pseudomonas fluorescens</name>
    <dbReference type="NCBI Taxonomy" id="294"/>
    <lineage>
        <taxon>Bacteria</taxon>
        <taxon>Pseudomonadati</taxon>
        <taxon>Pseudomonadota</taxon>
        <taxon>Gammaproteobacteria</taxon>
        <taxon>Pseudomonadales</taxon>
        <taxon>Pseudomonadaceae</taxon>
        <taxon>Pseudomonas</taxon>
    </lineage>
</organism>
<comment type="caution">
    <text evidence="2">The sequence shown here is derived from an EMBL/GenBank/DDBJ whole genome shotgun (WGS) entry which is preliminary data.</text>
</comment>
<proteinExistence type="predicted"/>
<feature type="domain" description="Cupin type-2" evidence="1">
    <location>
        <begin position="115"/>
        <end position="171"/>
    </location>
</feature>
<dbReference type="AlphaFoldDB" id="A0A7Z6QLC6"/>
<dbReference type="CDD" id="cd02231">
    <property type="entry name" value="cupin_BLL6423-like"/>
    <property type="match status" value="1"/>
</dbReference>
<dbReference type="Proteomes" id="UP000255541">
    <property type="component" value="Unassembled WGS sequence"/>
</dbReference>
<dbReference type="Gene3D" id="2.20.70.150">
    <property type="match status" value="1"/>
</dbReference>
<sequence length="191" mass="20664">MKIRRLVTGHDEHGHSVFVSDDFAPRAQSFASIPGHGMAQIWSTPALPVLLAQSTDPTLAPASLIPTQGGTSIAMFDFPPDSVMQNLVDGVQAYVELGAALPGLIECFEPDCPGMHTTATIDYGVILEGEMWLELDNGETRLVKAGDIVIQNGTRHAWRNKSEQIARALFVMIGVTPPEQQAVRHQPEGIL</sequence>
<accession>A0A7Z6QLC6</accession>
<evidence type="ECO:0000259" key="1">
    <source>
        <dbReference type="Pfam" id="PF07883"/>
    </source>
</evidence>
<dbReference type="InterPro" id="IPR014710">
    <property type="entry name" value="RmlC-like_jellyroll"/>
</dbReference>
<dbReference type="PANTHER" id="PTHR36156">
    <property type="entry name" value="SLR2101 PROTEIN"/>
    <property type="match status" value="1"/>
</dbReference>
<dbReference type="PANTHER" id="PTHR36156:SF2">
    <property type="entry name" value="CUPIN TYPE-2 DOMAIN-CONTAINING PROTEIN"/>
    <property type="match status" value="1"/>
</dbReference>
<dbReference type="Gene3D" id="2.60.120.10">
    <property type="entry name" value="Jelly Rolls"/>
    <property type="match status" value="1"/>
</dbReference>